<evidence type="ECO:0000313" key="7">
    <source>
        <dbReference type="Proteomes" id="UP000256661"/>
    </source>
</evidence>
<dbReference type="PANTHER" id="PTHR46112:SF8">
    <property type="entry name" value="CYTOPLASMIC PEPTIDASE PEPQ-RELATED"/>
    <property type="match status" value="1"/>
</dbReference>
<comment type="caution">
    <text evidence="6">The sequence shown here is derived from an EMBL/GenBank/DDBJ whole genome shotgun (WGS) entry which is preliminary data.</text>
</comment>
<dbReference type="GO" id="GO:0046872">
    <property type="term" value="F:metal ion binding"/>
    <property type="evidence" value="ECO:0007669"/>
    <property type="project" value="UniProtKB-KW"/>
</dbReference>
<dbReference type="EMBL" id="QTTT01000001">
    <property type="protein sequence ID" value="REE99671.1"/>
    <property type="molecule type" value="Genomic_DNA"/>
</dbReference>
<dbReference type="Pfam" id="PF01321">
    <property type="entry name" value="Creatinase_N"/>
    <property type="match status" value="1"/>
</dbReference>
<dbReference type="AlphaFoldDB" id="A0A3D9T7B7"/>
<dbReference type="CDD" id="cd01092">
    <property type="entry name" value="APP-like"/>
    <property type="match status" value="1"/>
</dbReference>
<dbReference type="SUPFAM" id="SSF55920">
    <property type="entry name" value="Creatinase/aminopeptidase"/>
    <property type="match status" value="1"/>
</dbReference>
<sequence>MADEHPEHPEHRERRTRLAALVAAADADAALITRLVNVRYLTGLAASNAALLIRADGVAVLATDARYAGTARVAAPDLELVVDRATARVLVERAAASGARRLAFEAHHVTVERHAELAAAAGGHGPALVPLGHAVEELRKVKDEGEIALLRRACAITDGAFDIVLPTLRPGITEREIAVALERAMVDLGAEGPAFASIVAAGPDGAVPHHRPGDRPVALGDLLTMDFGALYGGYHADMTRTVAVGRVADWQREVYDLVAAAQRAGVEAARPGADTKDVDAAARDPIRAAGHGDDFPHGLGHGVGLEIHEAPLLGYDKTGRLTDRVPITAEPGVYLAGRGGVRIEDTLVVRADGPEILTKTTKDLLVV</sequence>
<feature type="domain" description="Peptidase M24" evidence="4">
    <location>
        <begin position="149"/>
        <end position="350"/>
    </location>
</feature>
<evidence type="ECO:0000259" key="4">
    <source>
        <dbReference type="Pfam" id="PF00557"/>
    </source>
</evidence>
<protein>
    <submittedName>
        <fullName evidence="6">Xaa-Pro aminopeptidase</fullName>
    </submittedName>
</protein>
<dbReference type="RefSeq" id="WP_116024941.1">
    <property type="nucleotide sequence ID" value="NZ_QTTT01000001.1"/>
</dbReference>
<dbReference type="PROSITE" id="PS00491">
    <property type="entry name" value="PROLINE_PEPTIDASE"/>
    <property type="match status" value="1"/>
</dbReference>
<dbReference type="InterPro" id="IPR050659">
    <property type="entry name" value="Peptidase_M24B"/>
</dbReference>
<evidence type="ECO:0000256" key="3">
    <source>
        <dbReference type="RuleBase" id="RU000590"/>
    </source>
</evidence>
<dbReference type="Proteomes" id="UP000256661">
    <property type="component" value="Unassembled WGS sequence"/>
</dbReference>
<dbReference type="InterPro" id="IPR036005">
    <property type="entry name" value="Creatinase/aminopeptidase-like"/>
</dbReference>
<name>A0A3D9T7B7_9ACTN</name>
<dbReference type="InterPro" id="IPR029149">
    <property type="entry name" value="Creatin/AminoP/Spt16_N"/>
</dbReference>
<gene>
    <name evidence="6" type="ORF">DFJ69_5185</name>
</gene>
<keyword evidence="7" id="KW-1185">Reference proteome</keyword>
<dbReference type="PANTHER" id="PTHR46112">
    <property type="entry name" value="AMINOPEPTIDASE"/>
    <property type="match status" value="1"/>
</dbReference>
<dbReference type="Gene3D" id="3.90.230.10">
    <property type="entry name" value="Creatinase/methionine aminopeptidase superfamily"/>
    <property type="match status" value="1"/>
</dbReference>
<dbReference type="GO" id="GO:0004177">
    <property type="term" value="F:aminopeptidase activity"/>
    <property type="evidence" value="ECO:0007669"/>
    <property type="project" value="UniProtKB-KW"/>
</dbReference>
<evidence type="ECO:0000259" key="5">
    <source>
        <dbReference type="Pfam" id="PF01321"/>
    </source>
</evidence>
<comment type="similarity">
    <text evidence="3">Belongs to the peptidase M24B family.</text>
</comment>
<evidence type="ECO:0000313" key="6">
    <source>
        <dbReference type="EMBL" id="REE99671.1"/>
    </source>
</evidence>
<accession>A0A3D9T7B7</accession>
<proteinExistence type="inferred from homology"/>
<evidence type="ECO:0000256" key="1">
    <source>
        <dbReference type="ARBA" id="ARBA00022723"/>
    </source>
</evidence>
<dbReference type="OrthoDB" id="9806388at2"/>
<keyword evidence="6" id="KW-0031">Aminopeptidase</keyword>
<dbReference type="InterPro" id="IPR000587">
    <property type="entry name" value="Creatinase_N"/>
</dbReference>
<dbReference type="InterPro" id="IPR000994">
    <property type="entry name" value="Pept_M24"/>
</dbReference>
<evidence type="ECO:0000256" key="2">
    <source>
        <dbReference type="ARBA" id="ARBA00022801"/>
    </source>
</evidence>
<keyword evidence="6" id="KW-0645">Protease</keyword>
<feature type="domain" description="Creatinase N-terminal" evidence="5">
    <location>
        <begin position="14"/>
        <end position="141"/>
    </location>
</feature>
<dbReference type="Gene3D" id="3.40.350.10">
    <property type="entry name" value="Creatinase/prolidase N-terminal domain"/>
    <property type="match status" value="1"/>
</dbReference>
<reference evidence="6 7" key="1">
    <citation type="submission" date="2018-08" db="EMBL/GenBank/DDBJ databases">
        <title>Sequencing the genomes of 1000 actinobacteria strains.</title>
        <authorList>
            <person name="Klenk H.-P."/>
        </authorList>
    </citation>
    <scope>NUCLEOTIDE SEQUENCE [LARGE SCALE GENOMIC DNA]</scope>
    <source>
        <strain evidence="6 7">DSM 43927</strain>
    </source>
</reference>
<keyword evidence="1 3" id="KW-0479">Metal-binding</keyword>
<dbReference type="InterPro" id="IPR001131">
    <property type="entry name" value="Peptidase_M24B_aminopep-P_CS"/>
</dbReference>
<organism evidence="6 7">
    <name type="scientific">Thermomonospora umbrina</name>
    <dbReference type="NCBI Taxonomy" id="111806"/>
    <lineage>
        <taxon>Bacteria</taxon>
        <taxon>Bacillati</taxon>
        <taxon>Actinomycetota</taxon>
        <taxon>Actinomycetes</taxon>
        <taxon>Streptosporangiales</taxon>
        <taxon>Thermomonosporaceae</taxon>
        <taxon>Thermomonospora</taxon>
    </lineage>
</organism>
<dbReference type="Pfam" id="PF00557">
    <property type="entry name" value="Peptidase_M24"/>
    <property type="match status" value="1"/>
</dbReference>
<keyword evidence="2" id="KW-0378">Hydrolase</keyword>
<dbReference type="SUPFAM" id="SSF53092">
    <property type="entry name" value="Creatinase/prolidase N-terminal domain"/>
    <property type="match status" value="1"/>
</dbReference>